<keyword evidence="2" id="KW-1185">Reference proteome</keyword>
<evidence type="ECO:0000313" key="1">
    <source>
        <dbReference type="EMBL" id="CAH3024405.1"/>
    </source>
</evidence>
<accession>A0ABN8M9I6</accession>
<protein>
    <submittedName>
        <fullName evidence="1">Uncharacterized protein</fullName>
    </submittedName>
</protein>
<evidence type="ECO:0000313" key="2">
    <source>
        <dbReference type="Proteomes" id="UP001159427"/>
    </source>
</evidence>
<organism evidence="1 2">
    <name type="scientific">Porites evermanni</name>
    <dbReference type="NCBI Taxonomy" id="104178"/>
    <lineage>
        <taxon>Eukaryota</taxon>
        <taxon>Metazoa</taxon>
        <taxon>Cnidaria</taxon>
        <taxon>Anthozoa</taxon>
        <taxon>Hexacorallia</taxon>
        <taxon>Scleractinia</taxon>
        <taxon>Fungiina</taxon>
        <taxon>Poritidae</taxon>
        <taxon>Porites</taxon>
    </lineage>
</organism>
<comment type="caution">
    <text evidence="1">The sequence shown here is derived from an EMBL/GenBank/DDBJ whole genome shotgun (WGS) entry which is preliminary data.</text>
</comment>
<dbReference type="EMBL" id="CALNXI010000303">
    <property type="protein sequence ID" value="CAH3024405.1"/>
    <property type="molecule type" value="Genomic_DNA"/>
</dbReference>
<sequence length="116" mass="13368">MSFADDFHDDTEICYEEEIDKTNANEQNASHESSHDEYNQPLYPGCRLSLEISMLLVVTFCIRHALSGVALADLLTLIELHCLLPNHFAKSTKLLRDFFGQLKSPIEFHYYCSFCF</sequence>
<name>A0ABN8M9I6_9CNID</name>
<reference evidence="1 2" key="1">
    <citation type="submission" date="2022-05" db="EMBL/GenBank/DDBJ databases">
        <authorList>
            <consortium name="Genoscope - CEA"/>
            <person name="William W."/>
        </authorList>
    </citation>
    <scope>NUCLEOTIDE SEQUENCE [LARGE SCALE GENOMIC DNA]</scope>
</reference>
<proteinExistence type="predicted"/>
<gene>
    <name evidence="1" type="ORF">PEVE_00022849</name>
</gene>
<dbReference type="Proteomes" id="UP001159427">
    <property type="component" value="Unassembled WGS sequence"/>
</dbReference>